<dbReference type="EC" id="3.1.26.5" evidence="4"/>
<dbReference type="GO" id="GO:0000172">
    <property type="term" value="C:ribonuclease MRP complex"/>
    <property type="evidence" value="ECO:0007669"/>
    <property type="project" value="TreeGrafter"/>
</dbReference>
<sequence>MVRIKHRYLLLNILYPNEDKPKSTVASKTVDELPWAVQFRRPSSDQFNGGTLHKMIKNGVSELFGDYGAGMIAGSLQIKYCSPATSTAIVRVAREHYRLVWAALSFATRLPKPLDQPCVIQVVRVSGTIKKAEEEAIRRARLVILRAQKSKNGPNSTLLGTVGDDDDGMEGLAMTNGIEDRDDGGEEDEDI</sequence>
<accession>A0A2G5HBB0</accession>
<gene>
    <name evidence="11" type="ORF">CB0940_06745</name>
    <name evidence="12" type="ORF">RHO25_007290</name>
</gene>
<dbReference type="EMBL" id="CP134188">
    <property type="protein sequence ID" value="WPB02654.1"/>
    <property type="molecule type" value="Genomic_DNA"/>
</dbReference>
<dbReference type="FunFam" id="3.30.70.3250:FF:000004">
    <property type="entry name" value="Ribonuclease P/MRP protein subunit POP5"/>
    <property type="match status" value="1"/>
</dbReference>
<comment type="similarity">
    <text evidence="3">Belongs to the eukaryotic/archaeal RNase P protein component 2 family.</text>
</comment>
<keyword evidence="14" id="KW-1185">Reference proteome</keyword>
<dbReference type="EMBL" id="LKMD01000108">
    <property type="protein sequence ID" value="PIA89532.1"/>
    <property type="molecule type" value="Genomic_DNA"/>
</dbReference>
<evidence type="ECO:0000256" key="8">
    <source>
        <dbReference type="ARBA" id="ARBA00044198"/>
    </source>
</evidence>
<dbReference type="SUPFAM" id="SSF160350">
    <property type="entry name" value="Rnp2-like"/>
    <property type="match status" value="1"/>
</dbReference>
<dbReference type="GO" id="GO:0030681">
    <property type="term" value="C:multimeric ribonuclease P complex"/>
    <property type="evidence" value="ECO:0007669"/>
    <property type="project" value="TreeGrafter"/>
</dbReference>
<evidence type="ECO:0000256" key="2">
    <source>
        <dbReference type="ARBA" id="ARBA00004123"/>
    </source>
</evidence>
<keyword evidence="5" id="KW-0819">tRNA processing</keyword>
<evidence type="ECO:0000313" key="14">
    <source>
        <dbReference type="Proteomes" id="UP001302367"/>
    </source>
</evidence>
<keyword evidence="6" id="KW-0378">Hydrolase</keyword>
<dbReference type="Proteomes" id="UP000230605">
    <property type="component" value="Chromosome 5"/>
</dbReference>
<name>A0A2G5HBB0_CERBT</name>
<proteinExistence type="inferred from homology"/>
<dbReference type="OrthoDB" id="24745at2759"/>
<dbReference type="AlphaFoldDB" id="A0A2G5HBB0"/>
<dbReference type="GO" id="GO:0001682">
    <property type="term" value="P:tRNA 5'-leader removal"/>
    <property type="evidence" value="ECO:0007669"/>
    <property type="project" value="InterPro"/>
</dbReference>
<dbReference type="Gene3D" id="3.30.70.3250">
    <property type="entry name" value="Ribonuclease P, Pop5 subunit"/>
    <property type="match status" value="1"/>
</dbReference>
<feature type="region of interest" description="Disordered" evidence="10">
    <location>
        <begin position="155"/>
        <end position="191"/>
    </location>
</feature>
<dbReference type="GO" id="GO:0005730">
    <property type="term" value="C:nucleolus"/>
    <property type="evidence" value="ECO:0007669"/>
    <property type="project" value="TreeGrafter"/>
</dbReference>
<evidence type="ECO:0000313" key="13">
    <source>
        <dbReference type="Proteomes" id="UP000230605"/>
    </source>
</evidence>
<protein>
    <recommendedName>
        <fullName evidence="8">Ribonuclease P/MRP protein subunit POP5</fullName>
        <ecNumber evidence="4">3.1.26.5</ecNumber>
    </recommendedName>
</protein>
<keyword evidence="7" id="KW-0539">Nucleus</keyword>
<evidence type="ECO:0000256" key="9">
    <source>
        <dbReference type="ARBA" id="ARBA00055200"/>
    </source>
</evidence>
<evidence type="ECO:0000256" key="3">
    <source>
        <dbReference type="ARBA" id="ARBA00010800"/>
    </source>
</evidence>
<comment type="catalytic activity">
    <reaction evidence="1">
        <text>Endonucleolytic cleavage of RNA, removing 5'-extranucleotides from tRNA precursor.</text>
        <dbReference type="EC" id="3.1.26.5"/>
    </reaction>
</comment>
<evidence type="ECO:0000256" key="7">
    <source>
        <dbReference type="ARBA" id="ARBA00023242"/>
    </source>
</evidence>
<comment type="subcellular location">
    <subcellularLocation>
        <location evidence="2">Nucleus</location>
    </subcellularLocation>
</comment>
<dbReference type="GO" id="GO:0000460">
    <property type="term" value="P:maturation of 5.8S rRNA"/>
    <property type="evidence" value="ECO:0007669"/>
    <property type="project" value="UniProtKB-ARBA"/>
</dbReference>
<evidence type="ECO:0000256" key="6">
    <source>
        <dbReference type="ARBA" id="ARBA00022801"/>
    </source>
</evidence>
<reference evidence="12 14" key="2">
    <citation type="submission" date="2023-09" db="EMBL/GenBank/DDBJ databases">
        <title>Complete-Gapless Cercospora beticola genome.</title>
        <authorList>
            <person name="Wyatt N.A."/>
            <person name="Spanner R.E."/>
            <person name="Bolton M.D."/>
        </authorList>
    </citation>
    <scope>NUCLEOTIDE SEQUENCE [LARGE SCALE GENOMIC DNA]</scope>
    <source>
        <strain evidence="12">Cb09-40</strain>
    </source>
</reference>
<comment type="function">
    <text evidence="9">Component of ribonuclease P, a protein complex that generates mature tRNA molecules by cleaving their 5'-ends. Also a component of RNase MRP, which cleaves pre-rRNA sequences.</text>
</comment>
<evidence type="ECO:0000256" key="5">
    <source>
        <dbReference type="ARBA" id="ARBA00022694"/>
    </source>
</evidence>
<evidence type="ECO:0000313" key="12">
    <source>
        <dbReference type="EMBL" id="WPB02654.1"/>
    </source>
</evidence>
<evidence type="ECO:0000256" key="1">
    <source>
        <dbReference type="ARBA" id="ARBA00000928"/>
    </source>
</evidence>
<evidence type="ECO:0000256" key="10">
    <source>
        <dbReference type="SAM" id="MobiDB-lite"/>
    </source>
</evidence>
<dbReference type="Pfam" id="PF01900">
    <property type="entry name" value="RNase_P_Rpp14"/>
    <property type="match status" value="1"/>
</dbReference>
<dbReference type="Proteomes" id="UP001302367">
    <property type="component" value="Chromosome 5"/>
</dbReference>
<dbReference type="PANTHER" id="PTHR15441:SF2">
    <property type="entry name" value="RIBONUCLEASE P_MRP PROTEIN SUBUNIT POP5"/>
    <property type="match status" value="1"/>
</dbReference>
<evidence type="ECO:0000313" key="11">
    <source>
        <dbReference type="EMBL" id="PIA89532.1"/>
    </source>
</evidence>
<dbReference type="PANTHER" id="PTHR15441">
    <property type="entry name" value="RIBONUCLEASE P PROTEIN SUBUNIT P14"/>
    <property type="match status" value="1"/>
</dbReference>
<dbReference type="InterPro" id="IPR002759">
    <property type="entry name" value="Pop5/Rpp14/Rnp2-like"/>
</dbReference>
<feature type="compositionally biased region" description="Acidic residues" evidence="10">
    <location>
        <begin position="180"/>
        <end position="191"/>
    </location>
</feature>
<evidence type="ECO:0000256" key="4">
    <source>
        <dbReference type="ARBA" id="ARBA00012179"/>
    </source>
</evidence>
<dbReference type="GO" id="GO:0033204">
    <property type="term" value="F:ribonuclease P RNA binding"/>
    <property type="evidence" value="ECO:0007669"/>
    <property type="project" value="TreeGrafter"/>
</dbReference>
<dbReference type="GO" id="GO:0004526">
    <property type="term" value="F:ribonuclease P activity"/>
    <property type="evidence" value="ECO:0007669"/>
    <property type="project" value="UniProtKB-EC"/>
</dbReference>
<reference evidence="11 13" key="1">
    <citation type="submission" date="2015-10" db="EMBL/GenBank/DDBJ databases">
        <title>The cercosporin biosynthetic gene cluster was horizontally transferred to several fungal lineages and shown to be expanded in Cercospora beticola based on microsynteny with recipient genomes.</title>
        <authorList>
            <person name="De Jonge R."/>
            <person name="Ebert M.K."/>
            <person name="Suttle J.C."/>
            <person name="Jurick Ii W.M."/>
            <person name="Secor G.A."/>
            <person name="Thomma B.P."/>
            <person name="Van De Peer Y."/>
            <person name="Bolton M.D."/>
        </authorList>
    </citation>
    <scope>NUCLEOTIDE SEQUENCE [LARGE SCALE GENOMIC DNA]</scope>
    <source>
        <strain evidence="11 13">09-40</strain>
    </source>
</reference>
<organism evidence="11 13">
    <name type="scientific">Cercospora beticola</name>
    <name type="common">Sugarbeet leaf spot fungus</name>
    <dbReference type="NCBI Taxonomy" id="122368"/>
    <lineage>
        <taxon>Eukaryota</taxon>
        <taxon>Fungi</taxon>
        <taxon>Dikarya</taxon>
        <taxon>Ascomycota</taxon>
        <taxon>Pezizomycotina</taxon>
        <taxon>Dothideomycetes</taxon>
        <taxon>Dothideomycetidae</taxon>
        <taxon>Mycosphaerellales</taxon>
        <taxon>Mycosphaerellaceae</taxon>
        <taxon>Cercospora</taxon>
    </lineage>
</organism>
<dbReference type="InterPro" id="IPR038085">
    <property type="entry name" value="Rnp2-like_sf"/>
</dbReference>